<evidence type="ECO:0000313" key="9">
    <source>
        <dbReference type="Proteomes" id="UP000290289"/>
    </source>
</evidence>
<feature type="domain" description="DUF7952" evidence="7">
    <location>
        <begin position="165"/>
        <end position="295"/>
    </location>
</feature>
<evidence type="ECO:0000313" key="8">
    <source>
        <dbReference type="EMBL" id="RXH72033.1"/>
    </source>
</evidence>
<accession>A0A498HT26</accession>
<keyword evidence="4" id="KW-0539">Nucleus</keyword>
<evidence type="ECO:0000259" key="7">
    <source>
        <dbReference type="Pfam" id="PF25826"/>
    </source>
</evidence>
<feature type="compositionally biased region" description="Acidic residues" evidence="5">
    <location>
        <begin position="504"/>
        <end position="514"/>
    </location>
</feature>
<evidence type="ECO:0000256" key="1">
    <source>
        <dbReference type="ARBA" id="ARBA00004123"/>
    </source>
</evidence>
<dbReference type="STRING" id="3750.A0A498HT26"/>
<keyword evidence="3" id="KW-0804">Transcription</keyword>
<keyword evidence="9" id="KW-1185">Reference proteome</keyword>
<organism evidence="8 9">
    <name type="scientific">Malus domestica</name>
    <name type="common">Apple</name>
    <name type="synonym">Pyrus malus</name>
    <dbReference type="NCBI Taxonomy" id="3750"/>
    <lineage>
        <taxon>Eukaryota</taxon>
        <taxon>Viridiplantae</taxon>
        <taxon>Streptophyta</taxon>
        <taxon>Embryophyta</taxon>
        <taxon>Tracheophyta</taxon>
        <taxon>Spermatophyta</taxon>
        <taxon>Magnoliopsida</taxon>
        <taxon>eudicotyledons</taxon>
        <taxon>Gunneridae</taxon>
        <taxon>Pentapetalae</taxon>
        <taxon>rosids</taxon>
        <taxon>fabids</taxon>
        <taxon>Rosales</taxon>
        <taxon>Rosaceae</taxon>
        <taxon>Amygdaloideae</taxon>
        <taxon>Maleae</taxon>
        <taxon>Malus</taxon>
    </lineage>
</organism>
<dbReference type="Proteomes" id="UP000290289">
    <property type="component" value="Chromosome 16"/>
</dbReference>
<feature type="compositionally biased region" description="Basic and acidic residues" evidence="5">
    <location>
        <begin position="960"/>
        <end position="977"/>
    </location>
</feature>
<dbReference type="PANTHER" id="PTHR13859">
    <property type="entry name" value="ATROPHIN-RELATED"/>
    <property type="match status" value="1"/>
</dbReference>
<feature type="region of interest" description="Disordered" evidence="5">
    <location>
        <begin position="781"/>
        <end position="810"/>
    </location>
</feature>
<dbReference type="Pfam" id="PF24662">
    <property type="entry name" value="DUF7650"/>
    <property type="match status" value="1"/>
</dbReference>
<evidence type="ECO:0008006" key="10">
    <source>
        <dbReference type="Google" id="ProtNLM"/>
    </source>
</evidence>
<feature type="compositionally biased region" description="Polar residues" evidence="5">
    <location>
        <begin position="737"/>
        <end position="766"/>
    </location>
</feature>
<dbReference type="Pfam" id="PF25826">
    <property type="entry name" value="DUF7952"/>
    <property type="match status" value="1"/>
</dbReference>
<reference evidence="8 9" key="1">
    <citation type="submission" date="2018-10" db="EMBL/GenBank/DDBJ databases">
        <title>A high-quality apple genome assembly.</title>
        <authorList>
            <person name="Hu J."/>
        </authorList>
    </citation>
    <scope>NUCLEOTIDE SEQUENCE [LARGE SCALE GENOMIC DNA]</scope>
    <source>
        <strain evidence="9">cv. HFTH1</strain>
        <tissue evidence="8">Young leaf</tissue>
    </source>
</reference>
<evidence type="ECO:0000256" key="5">
    <source>
        <dbReference type="SAM" id="MobiDB-lite"/>
    </source>
</evidence>
<feature type="region of interest" description="Disordered" evidence="5">
    <location>
        <begin position="497"/>
        <end position="523"/>
    </location>
</feature>
<feature type="region of interest" description="Disordered" evidence="5">
    <location>
        <begin position="855"/>
        <end position="909"/>
    </location>
</feature>
<evidence type="ECO:0000259" key="6">
    <source>
        <dbReference type="Pfam" id="PF24662"/>
    </source>
</evidence>
<comment type="subcellular location">
    <subcellularLocation>
        <location evidence="1">Nucleus</location>
    </subcellularLocation>
</comment>
<feature type="region of interest" description="Disordered" evidence="5">
    <location>
        <begin position="642"/>
        <end position="687"/>
    </location>
</feature>
<feature type="compositionally biased region" description="Polar residues" evidence="5">
    <location>
        <begin position="651"/>
        <end position="670"/>
    </location>
</feature>
<feature type="region of interest" description="Disordered" evidence="5">
    <location>
        <begin position="1"/>
        <end position="40"/>
    </location>
</feature>
<feature type="region of interest" description="Disordered" evidence="5">
    <location>
        <begin position="722"/>
        <end position="769"/>
    </location>
</feature>
<dbReference type="EMBL" id="RDQH01000342">
    <property type="protein sequence ID" value="RXH72033.1"/>
    <property type="molecule type" value="Genomic_DNA"/>
</dbReference>
<sequence length="1044" mass="115637">MDSVEGNSHGDINDDEAEHSFSPEASDICGVSGDPELGPRVGDEYQAEIPCLLAVSDYIRLLKNPTDAEISGGSPCGLVMGLPVPVMWISEELDTKKYEHVGETLIDSESDNVKCKADPTDAKSDNVKTSGESENLVLKQERKAEMHQKPGGVYCPVPGSAGDNWIDMEEASFLLGLYIFERNLVLVKKFVGSKQMGDILSFYYGKFYKSDRYKRWKECKKMRSRKCIFGQRIFTGPRQHELFSRLFPHVSEECQTSLLEVSKTFGEGKILLEEYVFILKARVGLNALVKAVGIGTGKKDLTGIATETLKSNQVAPVRPEIPTGKACSTLTPLEIVNFLTGGFRLSKARSSDLFWEAVWPRLLERGWHSEQPYPGFSTGSRNSLVFLIPGIKKFSRRKLVKGSHYFDSVSDVLNKVASDPELLELEMGANKENGWTDETKLDEQDFPNQQRHCYLQPRTPNRSGTNVMKFTVVDTSLSNGKILKVRELRSLPLELDVSASRSDSEDDDEDASEDSADKYNSANSLCSQRDEIHVLKSIRLGRNGDKYFKYGTSEVEHQAFGQGSTTVTADLPKNENIGTCNDMQRRKAMKCQKSRKMVSENENHLAPVSKRRRRLAACSCTEITPSRSQFLQGPMLQQDVSGDHAELGEKTPSQVEPSGEKLSSASTSPRGASPVDSGEGNRCGNSLPVEIFQENPQRPMLIDLNMPPPLDAETDEPFTMIERQDDQTHQEPDAASHSVNPSESGATSEQQPAMNSRRQSTRNRPLSTKVLESLAYGFLDTKQKRKSRDEFPQDTSKLRPSRRARTKVSDLNSFDTSLPDFSMQETRSAIPNNNADGYSELDMVSTTGTMGQALRRAAGRTRPSSTVETASSKPKTVVVDKRPPLVPPERAEISKTGGAIDSDGSAGTGGAVEAVENVLEERDPNYDAMLNQMVGRIKAKPGGKFEMGEANVVDKYKRPLPKLRDTKPDSGSYEERPAPPGTLNVAQLRHIILLHQGKAEDHNGRMEPDQIAEKFRVDVAEVRRILQFVALPPEDGSGKQNNNR</sequence>
<name>A0A498HT26_MALDO</name>
<dbReference type="InterPro" id="IPR057712">
    <property type="entry name" value="DUF7952"/>
</dbReference>
<dbReference type="InterPro" id="IPR056067">
    <property type="entry name" value="DUF7650"/>
</dbReference>
<evidence type="ECO:0000256" key="4">
    <source>
        <dbReference type="ARBA" id="ARBA00023242"/>
    </source>
</evidence>
<comment type="caution">
    <text evidence="8">The sequence shown here is derived from an EMBL/GenBank/DDBJ whole genome shotgun (WGS) entry which is preliminary data.</text>
</comment>
<feature type="domain" description="DUF7650" evidence="6">
    <location>
        <begin position="334"/>
        <end position="420"/>
    </location>
</feature>
<feature type="compositionally biased region" description="Basic and acidic residues" evidence="5">
    <location>
        <begin position="878"/>
        <end position="893"/>
    </location>
</feature>
<evidence type="ECO:0000256" key="3">
    <source>
        <dbReference type="ARBA" id="ARBA00023163"/>
    </source>
</evidence>
<proteinExistence type="predicted"/>
<dbReference type="PANTHER" id="PTHR13859:SF34">
    <property type="entry name" value="SANT DOMAIN-CONTAINING PROTEIN"/>
    <property type="match status" value="1"/>
</dbReference>
<feature type="compositionally biased region" description="Polar residues" evidence="5">
    <location>
        <begin position="862"/>
        <end position="874"/>
    </location>
</feature>
<keyword evidence="2" id="KW-0805">Transcription regulation</keyword>
<protein>
    <recommendedName>
        <fullName evidence="10">SANT domain-containing protein</fullName>
    </recommendedName>
</protein>
<dbReference type="GO" id="GO:0005634">
    <property type="term" value="C:nucleus"/>
    <property type="evidence" value="ECO:0007669"/>
    <property type="project" value="UniProtKB-SubCell"/>
</dbReference>
<evidence type="ECO:0000256" key="2">
    <source>
        <dbReference type="ARBA" id="ARBA00023015"/>
    </source>
</evidence>
<gene>
    <name evidence="8" type="ORF">DVH24_025534</name>
</gene>
<dbReference type="AlphaFoldDB" id="A0A498HT26"/>
<feature type="region of interest" description="Disordered" evidence="5">
    <location>
        <begin position="960"/>
        <end position="981"/>
    </location>
</feature>
<feature type="compositionally biased region" description="Basic and acidic residues" evidence="5">
    <location>
        <begin position="722"/>
        <end position="734"/>
    </location>
</feature>
<dbReference type="GO" id="GO:0003714">
    <property type="term" value="F:transcription corepressor activity"/>
    <property type="evidence" value="ECO:0007669"/>
    <property type="project" value="TreeGrafter"/>
</dbReference>